<organism evidence="2 3">
    <name type="scientific">Acorus gramineus</name>
    <name type="common">Dwarf sweet flag</name>
    <dbReference type="NCBI Taxonomy" id="55184"/>
    <lineage>
        <taxon>Eukaryota</taxon>
        <taxon>Viridiplantae</taxon>
        <taxon>Streptophyta</taxon>
        <taxon>Embryophyta</taxon>
        <taxon>Tracheophyta</taxon>
        <taxon>Spermatophyta</taxon>
        <taxon>Magnoliopsida</taxon>
        <taxon>Liliopsida</taxon>
        <taxon>Acoraceae</taxon>
        <taxon>Acorus</taxon>
    </lineage>
</organism>
<dbReference type="Proteomes" id="UP001179952">
    <property type="component" value="Unassembled WGS sequence"/>
</dbReference>
<keyword evidence="3" id="KW-1185">Reference proteome</keyword>
<protein>
    <submittedName>
        <fullName evidence="2">Pentatricopeptide repeat-containing protein</fullName>
    </submittedName>
</protein>
<dbReference type="Pfam" id="PF20431">
    <property type="entry name" value="E_motif"/>
    <property type="match status" value="1"/>
</dbReference>
<keyword evidence="1" id="KW-0677">Repeat</keyword>
<reference evidence="2" key="2">
    <citation type="submission" date="2023-06" db="EMBL/GenBank/DDBJ databases">
        <authorList>
            <person name="Ma L."/>
            <person name="Liu K.-W."/>
            <person name="Li Z."/>
            <person name="Hsiao Y.-Y."/>
            <person name="Qi Y."/>
            <person name="Fu T."/>
            <person name="Tang G."/>
            <person name="Zhang D."/>
            <person name="Sun W.-H."/>
            <person name="Liu D.-K."/>
            <person name="Li Y."/>
            <person name="Chen G.-Z."/>
            <person name="Liu X.-D."/>
            <person name="Liao X.-Y."/>
            <person name="Jiang Y.-T."/>
            <person name="Yu X."/>
            <person name="Hao Y."/>
            <person name="Huang J."/>
            <person name="Zhao X.-W."/>
            <person name="Ke S."/>
            <person name="Chen Y.-Y."/>
            <person name="Wu W.-L."/>
            <person name="Hsu J.-L."/>
            <person name="Lin Y.-F."/>
            <person name="Huang M.-D."/>
            <person name="Li C.-Y."/>
            <person name="Huang L."/>
            <person name="Wang Z.-W."/>
            <person name="Zhao X."/>
            <person name="Zhong W.-Y."/>
            <person name="Peng D.-H."/>
            <person name="Ahmad S."/>
            <person name="Lan S."/>
            <person name="Zhang J.-S."/>
            <person name="Tsai W.-C."/>
            <person name="Van De Peer Y."/>
            <person name="Liu Z.-J."/>
        </authorList>
    </citation>
    <scope>NUCLEOTIDE SEQUENCE</scope>
    <source>
        <strain evidence="2">SCP</strain>
        <tissue evidence="2">Leaves</tissue>
    </source>
</reference>
<dbReference type="InterPro" id="IPR011990">
    <property type="entry name" value="TPR-like_helical_dom_sf"/>
</dbReference>
<dbReference type="PANTHER" id="PTHR47926">
    <property type="entry name" value="PENTATRICOPEPTIDE REPEAT-CONTAINING PROTEIN"/>
    <property type="match status" value="1"/>
</dbReference>
<sequence>MEELVAEMEQYTCVVDLLGRVGRLDEVMRFIEDMPNELSVMVWETLQGACRIHSDVELGEIAAKKILMVRQNYSATYVLLSNAYIEKGSLKDGMSMRSSMRERGVKKEPGFSWIVVVGDKKHLEEEIYGVLDALEEEMIGIRILDPMFV</sequence>
<evidence type="ECO:0000313" key="2">
    <source>
        <dbReference type="EMBL" id="KAK1265702.1"/>
    </source>
</evidence>
<proteinExistence type="predicted"/>
<evidence type="ECO:0000313" key="3">
    <source>
        <dbReference type="Proteomes" id="UP001179952"/>
    </source>
</evidence>
<dbReference type="InterPro" id="IPR046960">
    <property type="entry name" value="PPR_At4g14850-like_plant"/>
</dbReference>
<name>A0AAV9ANQ8_ACOGR</name>
<accession>A0AAV9ANQ8</accession>
<gene>
    <name evidence="2" type="ORF">QJS04_geneDACA017061</name>
</gene>
<reference evidence="2" key="1">
    <citation type="journal article" date="2023" name="Nat. Commun.">
        <title>Diploid and tetraploid genomes of Acorus and the evolution of monocots.</title>
        <authorList>
            <person name="Ma L."/>
            <person name="Liu K.W."/>
            <person name="Li Z."/>
            <person name="Hsiao Y.Y."/>
            <person name="Qi Y."/>
            <person name="Fu T."/>
            <person name="Tang G.D."/>
            <person name="Zhang D."/>
            <person name="Sun W.H."/>
            <person name="Liu D.K."/>
            <person name="Li Y."/>
            <person name="Chen G.Z."/>
            <person name="Liu X.D."/>
            <person name="Liao X.Y."/>
            <person name="Jiang Y.T."/>
            <person name="Yu X."/>
            <person name="Hao Y."/>
            <person name="Huang J."/>
            <person name="Zhao X.W."/>
            <person name="Ke S."/>
            <person name="Chen Y.Y."/>
            <person name="Wu W.L."/>
            <person name="Hsu J.L."/>
            <person name="Lin Y.F."/>
            <person name="Huang M.D."/>
            <person name="Li C.Y."/>
            <person name="Huang L."/>
            <person name="Wang Z.W."/>
            <person name="Zhao X."/>
            <person name="Zhong W.Y."/>
            <person name="Peng D.H."/>
            <person name="Ahmad S."/>
            <person name="Lan S."/>
            <person name="Zhang J.S."/>
            <person name="Tsai W.C."/>
            <person name="Van de Peer Y."/>
            <person name="Liu Z.J."/>
        </authorList>
    </citation>
    <scope>NUCLEOTIDE SEQUENCE</scope>
    <source>
        <strain evidence="2">SCP</strain>
    </source>
</reference>
<comment type="caution">
    <text evidence="2">The sequence shown here is derived from an EMBL/GenBank/DDBJ whole genome shotgun (WGS) entry which is preliminary data.</text>
</comment>
<dbReference type="GO" id="GO:0009451">
    <property type="term" value="P:RNA modification"/>
    <property type="evidence" value="ECO:0007669"/>
    <property type="project" value="InterPro"/>
</dbReference>
<dbReference type="InterPro" id="IPR046848">
    <property type="entry name" value="E_motif"/>
</dbReference>
<dbReference type="PANTHER" id="PTHR47926:SF395">
    <property type="entry name" value="TETRATRICOPEPTIDE-LIKE HELICAL DOMAIN, DYW DOMAIN PROTEIN-RELATED"/>
    <property type="match status" value="1"/>
</dbReference>
<evidence type="ECO:0000256" key="1">
    <source>
        <dbReference type="ARBA" id="ARBA00022737"/>
    </source>
</evidence>
<dbReference type="InterPro" id="IPR002885">
    <property type="entry name" value="PPR_rpt"/>
</dbReference>
<dbReference type="Pfam" id="PF01535">
    <property type="entry name" value="PPR"/>
    <property type="match status" value="1"/>
</dbReference>
<dbReference type="EMBL" id="JAUJYN010000008">
    <property type="protein sequence ID" value="KAK1265702.1"/>
    <property type="molecule type" value="Genomic_DNA"/>
</dbReference>
<dbReference type="Gene3D" id="1.25.40.10">
    <property type="entry name" value="Tetratricopeptide repeat domain"/>
    <property type="match status" value="1"/>
</dbReference>
<dbReference type="GO" id="GO:0003723">
    <property type="term" value="F:RNA binding"/>
    <property type="evidence" value="ECO:0007669"/>
    <property type="project" value="InterPro"/>
</dbReference>
<dbReference type="AlphaFoldDB" id="A0AAV9ANQ8"/>